<name>A0A2H1WE76_SPOFR</name>
<accession>A0A2H1WE76</accession>
<organism evidence="2">
    <name type="scientific">Spodoptera frugiperda</name>
    <name type="common">Fall armyworm</name>
    <dbReference type="NCBI Taxonomy" id="7108"/>
    <lineage>
        <taxon>Eukaryota</taxon>
        <taxon>Metazoa</taxon>
        <taxon>Ecdysozoa</taxon>
        <taxon>Arthropoda</taxon>
        <taxon>Hexapoda</taxon>
        <taxon>Insecta</taxon>
        <taxon>Pterygota</taxon>
        <taxon>Neoptera</taxon>
        <taxon>Endopterygota</taxon>
        <taxon>Lepidoptera</taxon>
        <taxon>Glossata</taxon>
        <taxon>Ditrysia</taxon>
        <taxon>Noctuoidea</taxon>
        <taxon>Noctuidae</taxon>
        <taxon>Amphipyrinae</taxon>
        <taxon>Spodoptera</taxon>
    </lineage>
</organism>
<protein>
    <submittedName>
        <fullName evidence="2">SFRICE_020950</fullName>
    </submittedName>
</protein>
<dbReference type="EMBL" id="ODYU01008084">
    <property type="protein sequence ID" value="SOQ51385.1"/>
    <property type="molecule type" value="Genomic_DNA"/>
</dbReference>
<gene>
    <name evidence="2" type="ORF">SFRICE_020950</name>
</gene>
<feature type="region of interest" description="Disordered" evidence="1">
    <location>
        <begin position="17"/>
        <end position="44"/>
    </location>
</feature>
<evidence type="ECO:0000313" key="2">
    <source>
        <dbReference type="EMBL" id="SOQ51385.1"/>
    </source>
</evidence>
<feature type="compositionally biased region" description="Basic and acidic residues" evidence="1">
    <location>
        <begin position="27"/>
        <end position="37"/>
    </location>
</feature>
<dbReference type="AlphaFoldDB" id="A0A2H1WE76"/>
<proteinExistence type="predicted"/>
<reference evidence="2" key="1">
    <citation type="submission" date="2016-07" db="EMBL/GenBank/DDBJ databases">
        <authorList>
            <person name="Bretaudeau A."/>
        </authorList>
    </citation>
    <scope>NUCLEOTIDE SEQUENCE</scope>
    <source>
        <strain evidence="2">Rice</strain>
        <tissue evidence="2">Whole body</tissue>
    </source>
</reference>
<evidence type="ECO:0000256" key="1">
    <source>
        <dbReference type="SAM" id="MobiDB-lite"/>
    </source>
</evidence>
<sequence>MELHCREYTIGEDSRRERENFYGISGKRADGSPDGKRSATPATSEESQILECLVSLAVASATAGQGVSIPGSGKVLLGFFRIAETELTSASDTQTARTDELANADIIINEHDNNINDVCSINSRIEFKIEARPCIVLKDAVTLNTDAADCNVNSIDANAIVGLPQPNVKCIIALEIAFADDH</sequence>